<dbReference type="EMBL" id="SLYB01000001">
    <property type="protein sequence ID" value="TCP97640.1"/>
    <property type="molecule type" value="Genomic_DNA"/>
</dbReference>
<evidence type="ECO:0000313" key="2">
    <source>
        <dbReference type="EMBL" id="TCP97640.1"/>
    </source>
</evidence>
<comment type="caution">
    <text evidence="2">The sequence shown here is derived from an EMBL/GenBank/DDBJ whole genome shotgun (WGS) entry which is preliminary data.</text>
</comment>
<reference evidence="2 3" key="1">
    <citation type="submission" date="2019-03" db="EMBL/GenBank/DDBJ databases">
        <title>Genomic Encyclopedia of Type Strains, Phase IV (KMG-IV): sequencing the most valuable type-strain genomes for metagenomic binning, comparative biology and taxonomic classification.</title>
        <authorList>
            <person name="Goeker M."/>
        </authorList>
    </citation>
    <scope>NUCLEOTIDE SEQUENCE [LARGE SCALE GENOMIC DNA]</scope>
    <source>
        <strain evidence="2 3">DSM 28404</strain>
    </source>
</reference>
<dbReference type="InterPro" id="IPR027405">
    <property type="entry name" value="YidB-like"/>
</dbReference>
<keyword evidence="3" id="KW-1185">Reference proteome</keyword>
<evidence type="ECO:0000256" key="1">
    <source>
        <dbReference type="SAM" id="MobiDB-lite"/>
    </source>
</evidence>
<dbReference type="Pfam" id="PF20159">
    <property type="entry name" value="YidB"/>
    <property type="match status" value="1"/>
</dbReference>
<proteinExistence type="predicted"/>
<gene>
    <name evidence="2" type="ORF">EDC44_10121</name>
</gene>
<dbReference type="OrthoDB" id="5957313at2"/>
<dbReference type="SUPFAM" id="SSF140804">
    <property type="entry name" value="YidB-like"/>
    <property type="match status" value="1"/>
</dbReference>
<name>A0A4R2T5F3_9PAST</name>
<protein>
    <submittedName>
        <fullName evidence="2">Uncharacterized protein DUF937</fullName>
    </submittedName>
</protein>
<dbReference type="Proteomes" id="UP000295763">
    <property type="component" value="Unassembled WGS sequence"/>
</dbReference>
<feature type="region of interest" description="Disordered" evidence="1">
    <location>
        <begin position="163"/>
        <end position="183"/>
    </location>
</feature>
<organism evidence="2 3">
    <name type="scientific">Cricetibacter osteomyelitidis</name>
    <dbReference type="NCBI Taxonomy" id="1521931"/>
    <lineage>
        <taxon>Bacteria</taxon>
        <taxon>Pseudomonadati</taxon>
        <taxon>Pseudomonadota</taxon>
        <taxon>Gammaproteobacteria</taxon>
        <taxon>Pasteurellales</taxon>
        <taxon>Pasteurellaceae</taxon>
        <taxon>Cricetibacter</taxon>
    </lineage>
</organism>
<evidence type="ECO:0000313" key="3">
    <source>
        <dbReference type="Proteomes" id="UP000295763"/>
    </source>
</evidence>
<dbReference type="RefSeq" id="WP_131974137.1">
    <property type="nucleotide sequence ID" value="NZ_SLYB01000001.1"/>
</dbReference>
<dbReference type="Gene3D" id="1.10.10.690">
    <property type="entry name" value="YidB-like"/>
    <property type="match status" value="1"/>
</dbReference>
<sequence length="219" mass="22803">MLDKIIGSAISSALGGGNTANENSNSSPIGSILGGLIQSQGGVEGIFGKLQQGGLGDLLESWIGTGQNKPMQSNQVNDVFGDDTISEVAQQAGVDKTQAQDILSQALPQIIDMLTPNGREGGVRTDSLARQAQQAQSQDGFGLDDLLGGVLGGLFGEGAMQEQAQPTQTQQRVNDNPFGDILGQIFNQPTLTSQTSEPSSNDELAQDIGSILNGMFKNK</sequence>
<accession>A0A4R2T5F3</accession>
<dbReference type="InterPro" id="IPR045372">
    <property type="entry name" value="YidB"/>
</dbReference>
<dbReference type="AlphaFoldDB" id="A0A4R2T5F3"/>